<reference evidence="1 2" key="1">
    <citation type="journal article" date="2010" name="Plant Cell">
        <title>The Chlorella variabilis NC64A genome reveals adaptation to photosymbiosis, coevolution with viruses, and cryptic sex.</title>
        <authorList>
            <person name="Blanc G."/>
            <person name="Duncan G."/>
            <person name="Agarkova I."/>
            <person name="Borodovsky M."/>
            <person name="Gurnon J."/>
            <person name="Kuo A."/>
            <person name="Lindquist E."/>
            <person name="Lucas S."/>
            <person name="Pangilinan J."/>
            <person name="Polle J."/>
            <person name="Salamov A."/>
            <person name="Terry A."/>
            <person name="Yamada T."/>
            <person name="Dunigan D.D."/>
            <person name="Grigoriev I.V."/>
            <person name="Claverie J.M."/>
            <person name="Van Etten J.L."/>
        </authorList>
    </citation>
    <scope>NUCLEOTIDE SEQUENCE [LARGE SCALE GENOMIC DNA]</scope>
    <source>
        <strain evidence="1 2">NC64A</strain>
    </source>
</reference>
<dbReference type="GeneID" id="17356148"/>
<proteinExistence type="predicted"/>
<dbReference type="Proteomes" id="UP000008141">
    <property type="component" value="Unassembled WGS sequence"/>
</dbReference>
<dbReference type="KEGG" id="cvr:CHLNCDRAFT_144303"/>
<sequence length="89" mass="9614">MASNPLSNNPAASPDLTAKYSKLFLDYKLAVNGAHFSDRALSGAPLWDWRPPTGSALQGFAACEHPPLLTFLAAPRLAPDLAQHLQQHH</sequence>
<dbReference type="EMBL" id="GL433841">
    <property type="protein sequence ID" value="EFN56800.1"/>
    <property type="molecule type" value="Genomic_DNA"/>
</dbReference>
<protein>
    <submittedName>
        <fullName evidence="1">Expressed protein</fullName>
    </submittedName>
</protein>
<accession>E1ZCD7</accession>
<gene>
    <name evidence="1" type="ORF">CHLNCDRAFT_144303</name>
</gene>
<evidence type="ECO:0000313" key="2">
    <source>
        <dbReference type="Proteomes" id="UP000008141"/>
    </source>
</evidence>
<name>E1ZCD7_CHLVA</name>
<dbReference type="OrthoDB" id="10407552at2759"/>
<keyword evidence="2" id="KW-1185">Reference proteome</keyword>
<dbReference type="RefSeq" id="XP_005848902.1">
    <property type="nucleotide sequence ID" value="XM_005848840.1"/>
</dbReference>
<dbReference type="AlphaFoldDB" id="E1ZCD7"/>
<evidence type="ECO:0000313" key="1">
    <source>
        <dbReference type="EMBL" id="EFN56800.1"/>
    </source>
</evidence>
<organism evidence="2">
    <name type="scientific">Chlorella variabilis</name>
    <name type="common">Green alga</name>
    <dbReference type="NCBI Taxonomy" id="554065"/>
    <lineage>
        <taxon>Eukaryota</taxon>
        <taxon>Viridiplantae</taxon>
        <taxon>Chlorophyta</taxon>
        <taxon>core chlorophytes</taxon>
        <taxon>Trebouxiophyceae</taxon>
        <taxon>Chlorellales</taxon>
        <taxon>Chlorellaceae</taxon>
        <taxon>Chlorella clade</taxon>
        <taxon>Chlorella</taxon>
    </lineage>
</organism>
<dbReference type="InParanoid" id="E1ZCD7"/>